<comment type="caution">
    <text evidence="1">The sequence shown here is derived from an EMBL/GenBank/DDBJ whole genome shotgun (WGS) entry which is preliminary data.</text>
</comment>
<evidence type="ECO:0000313" key="2">
    <source>
        <dbReference type="Proteomes" id="UP001595696"/>
    </source>
</evidence>
<reference evidence="2" key="1">
    <citation type="journal article" date="2019" name="Int. J. Syst. Evol. Microbiol.">
        <title>The Global Catalogue of Microorganisms (GCM) 10K type strain sequencing project: providing services to taxonomists for standard genome sequencing and annotation.</title>
        <authorList>
            <consortium name="The Broad Institute Genomics Platform"/>
            <consortium name="The Broad Institute Genome Sequencing Center for Infectious Disease"/>
            <person name="Wu L."/>
            <person name="Ma J."/>
        </authorList>
    </citation>
    <scope>NUCLEOTIDE SEQUENCE [LARGE SCALE GENOMIC DNA]</scope>
    <source>
        <strain evidence="2">CGMCC 4.7330</strain>
    </source>
</reference>
<gene>
    <name evidence="1" type="ORF">ACFO0B_16155</name>
</gene>
<dbReference type="EMBL" id="JBHSAX010000014">
    <property type="protein sequence ID" value="MFC3963524.1"/>
    <property type="molecule type" value="Genomic_DNA"/>
</dbReference>
<dbReference type="Proteomes" id="UP001595696">
    <property type="component" value="Unassembled WGS sequence"/>
</dbReference>
<organism evidence="1 2">
    <name type="scientific">Nocardia jiangsuensis</name>
    <dbReference type="NCBI Taxonomy" id="1691563"/>
    <lineage>
        <taxon>Bacteria</taxon>
        <taxon>Bacillati</taxon>
        <taxon>Actinomycetota</taxon>
        <taxon>Actinomycetes</taxon>
        <taxon>Mycobacteriales</taxon>
        <taxon>Nocardiaceae</taxon>
        <taxon>Nocardia</taxon>
    </lineage>
</organism>
<accession>A0ABV8DUM0</accession>
<proteinExistence type="predicted"/>
<name>A0ABV8DUM0_9NOCA</name>
<sequence>MSQPENPSLDFKMFDMDDLNRGIGEYIEHIDGPVSRRLAQRDSLEKLIALSKSRTLPKKAEVVLPSFVRGTVVALLSDKHVAEAASLMDWYLGRETFHFQDSLERVRAFELVLRERFDDYAEVRGR</sequence>
<dbReference type="RefSeq" id="WP_378613276.1">
    <property type="nucleotide sequence ID" value="NZ_JBHSAX010000014.1"/>
</dbReference>
<protein>
    <submittedName>
        <fullName evidence="1">Uncharacterized protein</fullName>
    </submittedName>
</protein>
<keyword evidence="2" id="KW-1185">Reference proteome</keyword>
<evidence type="ECO:0000313" key="1">
    <source>
        <dbReference type="EMBL" id="MFC3963524.1"/>
    </source>
</evidence>